<dbReference type="Proteomes" id="UP000231343">
    <property type="component" value="Unassembled WGS sequence"/>
</dbReference>
<gene>
    <name evidence="1" type="ORF">COT42_07385</name>
</gene>
<evidence type="ECO:0000313" key="1">
    <source>
        <dbReference type="EMBL" id="PIS28656.1"/>
    </source>
</evidence>
<proteinExistence type="predicted"/>
<dbReference type="EMBL" id="PEYM01000123">
    <property type="protein sequence ID" value="PIS28656.1"/>
    <property type="molecule type" value="Genomic_DNA"/>
</dbReference>
<protein>
    <submittedName>
        <fullName evidence="1">Uncharacterized protein</fullName>
    </submittedName>
</protein>
<evidence type="ECO:0000313" key="2">
    <source>
        <dbReference type="Proteomes" id="UP000231343"/>
    </source>
</evidence>
<sequence length="84" mass="9280">MLIQWLKWNVGKRKGTFRSPLVREVEIDITTSCSGLPSCQKECTYRHLRGLGHELSLPLADKILTQLAELNLRRGIFSGGGGGA</sequence>
<comment type="caution">
    <text evidence="1">The sequence shown here is derived from an EMBL/GenBank/DDBJ whole genome shotgun (WGS) entry which is preliminary data.</text>
</comment>
<dbReference type="AlphaFoldDB" id="A0A2H0XUN8"/>
<organism evidence="1 2">
    <name type="scientific">Candidatus Saganbacteria bacterium CG08_land_8_20_14_0_20_45_16</name>
    <dbReference type="NCBI Taxonomy" id="2014293"/>
    <lineage>
        <taxon>Bacteria</taxon>
        <taxon>Bacillati</taxon>
        <taxon>Saganbacteria</taxon>
    </lineage>
</organism>
<reference evidence="1 2" key="1">
    <citation type="submission" date="2017-09" db="EMBL/GenBank/DDBJ databases">
        <title>Depth-based differentiation of microbial function through sediment-hosted aquifers and enrichment of novel symbionts in the deep terrestrial subsurface.</title>
        <authorList>
            <person name="Probst A.J."/>
            <person name="Ladd B."/>
            <person name="Jarett J.K."/>
            <person name="Geller-Mcgrath D.E."/>
            <person name="Sieber C.M."/>
            <person name="Emerson J.B."/>
            <person name="Anantharaman K."/>
            <person name="Thomas B.C."/>
            <person name="Malmstrom R."/>
            <person name="Stieglmeier M."/>
            <person name="Klingl A."/>
            <person name="Woyke T."/>
            <person name="Ryan C.M."/>
            <person name="Banfield J.F."/>
        </authorList>
    </citation>
    <scope>NUCLEOTIDE SEQUENCE [LARGE SCALE GENOMIC DNA]</scope>
    <source>
        <strain evidence="1">CG08_land_8_20_14_0_20_45_16</strain>
    </source>
</reference>
<accession>A0A2H0XUN8</accession>
<name>A0A2H0XUN8_UNCSA</name>